<dbReference type="EMBL" id="JBDKWZ010000004">
    <property type="protein sequence ID" value="MEN7547892.1"/>
    <property type="molecule type" value="Genomic_DNA"/>
</dbReference>
<keyword evidence="2" id="KW-0175">Coiled coil</keyword>
<keyword evidence="9" id="KW-1185">Reference proteome</keyword>
<feature type="chain" id="PRO_5043790921" evidence="3">
    <location>
        <begin position="22"/>
        <end position="378"/>
    </location>
</feature>
<dbReference type="InterPro" id="IPR058626">
    <property type="entry name" value="MdtA-like_b-barrel"/>
</dbReference>
<dbReference type="NCBIfam" id="TIGR01730">
    <property type="entry name" value="RND_mfp"/>
    <property type="match status" value="1"/>
</dbReference>
<reference evidence="8 9" key="1">
    <citation type="submission" date="2024-04" db="EMBL/GenBank/DDBJ databases">
        <title>Novel genus in family Flammeovirgaceae.</title>
        <authorList>
            <person name="Nguyen T.H."/>
            <person name="Vuong T.Q."/>
            <person name="Le H."/>
            <person name="Kim S.-G."/>
        </authorList>
    </citation>
    <scope>NUCLEOTIDE SEQUENCE [LARGE SCALE GENOMIC DNA]</scope>
    <source>
        <strain evidence="8 9">JCM 23209</strain>
    </source>
</reference>
<proteinExistence type="inferred from homology"/>
<dbReference type="Gene3D" id="2.40.30.170">
    <property type="match status" value="1"/>
</dbReference>
<dbReference type="AlphaFoldDB" id="A0AAW9RW45"/>
<dbReference type="Proteomes" id="UP001403385">
    <property type="component" value="Unassembled WGS sequence"/>
</dbReference>
<feature type="coiled-coil region" evidence="2">
    <location>
        <begin position="95"/>
        <end position="167"/>
    </location>
</feature>
<dbReference type="SUPFAM" id="SSF111369">
    <property type="entry name" value="HlyD-like secretion proteins"/>
    <property type="match status" value="1"/>
</dbReference>
<dbReference type="Gene3D" id="2.40.50.100">
    <property type="match status" value="1"/>
</dbReference>
<evidence type="ECO:0000259" key="4">
    <source>
        <dbReference type="Pfam" id="PF25876"/>
    </source>
</evidence>
<dbReference type="RefSeq" id="WP_346820673.1">
    <property type="nucleotide sequence ID" value="NZ_JBDKWZ010000004.1"/>
</dbReference>
<comment type="caution">
    <text evidence="8">The sequence shown here is derived from an EMBL/GenBank/DDBJ whole genome shotgun (WGS) entry which is preliminary data.</text>
</comment>
<dbReference type="Pfam" id="PF25944">
    <property type="entry name" value="Beta-barrel_RND"/>
    <property type="match status" value="1"/>
</dbReference>
<feature type="domain" description="Multidrug resistance protein MdtA-like alpha-helical hairpin" evidence="4">
    <location>
        <begin position="102"/>
        <end position="171"/>
    </location>
</feature>
<feature type="domain" description="YknX-like C-terminal permuted SH3-like" evidence="7">
    <location>
        <begin position="300"/>
        <end position="365"/>
    </location>
</feature>
<dbReference type="Pfam" id="PF25989">
    <property type="entry name" value="YknX_C"/>
    <property type="match status" value="1"/>
</dbReference>
<feature type="domain" description="Multidrug resistance protein MdtA-like beta-barrel" evidence="6">
    <location>
        <begin position="207"/>
        <end position="291"/>
    </location>
</feature>
<dbReference type="Pfam" id="PF25917">
    <property type="entry name" value="BSH_RND"/>
    <property type="match status" value="1"/>
</dbReference>
<evidence type="ECO:0000259" key="7">
    <source>
        <dbReference type="Pfam" id="PF25989"/>
    </source>
</evidence>
<dbReference type="GO" id="GO:0022857">
    <property type="term" value="F:transmembrane transporter activity"/>
    <property type="evidence" value="ECO:0007669"/>
    <property type="project" value="InterPro"/>
</dbReference>
<evidence type="ECO:0000259" key="6">
    <source>
        <dbReference type="Pfam" id="PF25944"/>
    </source>
</evidence>
<evidence type="ECO:0000313" key="9">
    <source>
        <dbReference type="Proteomes" id="UP001403385"/>
    </source>
</evidence>
<dbReference type="GO" id="GO:0005886">
    <property type="term" value="C:plasma membrane"/>
    <property type="evidence" value="ECO:0007669"/>
    <property type="project" value="TreeGrafter"/>
</dbReference>
<dbReference type="Gene3D" id="2.40.420.20">
    <property type="match status" value="1"/>
</dbReference>
<comment type="similarity">
    <text evidence="1">Belongs to the membrane fusion protein (MFP) (TC 8.A.1) family.</text>
</comment>
<evidence type="ECO:0000313" key="8">
    <source>
        <dbReference type="EMBL" id="MEN7547892.1"/>
    </source>
</evidence>
<dbReference type="InterPro" id="IPR058624">
    <property type="entry name" value="MdtA-like_HH"/>
</dbReference>
<evidence type="ECO:0000259" key="5">
    <source>
        <dbReference type="Pfam" id="PF25917"/>
    </source>
</evidence>
<sequence length="378" mass="41117">MITRLNSLAIIIASIIGIASCGNPTAQNRPAASAVPVNVQKVAKQNVVYHNEYPATVVALNEVELRSEVGGYITGISFKEGQKVKRGQRLYTLDQRKYTAAKAQAEANLKVAKANLEKAQKDADRYTALSEKDAIAKQQLDYALTELDNAKSRVAAAEADLVTANTNLRYSVITAPFDGTIGISNVRIGTFVSLGQTLLNTISSDNPMGVDFVIDEKELNKYLALEQSADNKEKSVFTIALPDKSLYGDAGEISVIDRAVDPQTGTIKIRLVFPNAQRKLRAGISATVRVLNENSGEQIMIPYKAVTEQMSENFVFVEDNGVVKQTRIELGKRIHEKVIVKSGLQVGQNIVVEGIQKLRDGVPVQAAFLEAGEKTARK</sequence>
<organism evidence="8 9">
    <name type="scientific">Rapidithrix thailandica</name>
    <dbReference type="NCBI Taxonomy" id="413964"/>
    <lineage>
        <taxon>Bacteria</taxon>
        <taxon>Pseudomonadati</taxon>
        <taxon>Bacteroidota</taxon>
        <taxon>Cytophagia</taxon>
        <taxon>Cytophagales</taxon>
        <taxon>Flammeovirgaceae</taxon>
        <taxon>Rapidithrix</taxon>
    </lineage>
</organism>
<dbReference type="GO" id="GO:0046677">
    <property type="term" value="P:response to antibiotic"/>
    <property type="evidence" value="ECO:0007669"/>
    <property type="project" value="TreeGrafter"/>
</dbReference>
<dbReference type="Gene3D" id="1.10.287.470">
    <property type="entry name" value="Helix hairpin bin"/>
    <property type="match status" value="1"/>
</dbReference>
<accession>A0AAW9RW45</accession>
<name>A0AAW9RW45_9BACT</name>
<protein>
    <submittedName>
        <fullName evidence="8">Efflux RND transporter periplasmic adaptor subunit</fullName>
    </submittedName>
</protein>
<evidence type="ECO:0000256" key="1">
    <source>
        <dbReference type="ARBA" id="ARBA00009477"/>
    </source>
</evidence>
<feature type="domain" description="Multidrug resistance protein MdtA-like barrel-sandwich hybrid" evidence="5">
    <location>
        <begin position="61"/>
        <end position="200"/>
    </location>
</feature>
<dbReference type="InterPro" id="IPR058625">
    <property type="entry name" value="MdtA-like_BSH"/>
</dbReference>
<evidence type="ECO:0000256" key="3">
    <source>
        <dbReference type="SAM" id="SignalP"/>
    </source>
</evidence>
<evidence type="ECO:0000256" key="2">
    <source>
        <dbReference type="SAM" id="Coils"/>
    </source>
</evidence>
<dbReference type="PROSITE" id="PS51257">
    <property type="entry name" value="PROKAR_LIPOPROTEIN"/>
    <property type="match status" value="1"/>
</dbReference>
<keyword evidence="3" id="KW-0732">Signal</keyword>
<feature type="signal peptide" evidence="3">
    <location>
        <begin position="1"/>
        <end position="21"/>
    </location>
</feature>
<dbReference type="InterPro" id="IPR006143">
    <property type="entry name" value="RND_pump_MFP"/>
</dbReference>
<dbReference type="GO" id="GO:0030313">
    <property type="term" value="C:cell envelope"/>
    <property type="evidence" value="ECO:0007669"/>
    <property type="project" value="UniProtKB-SubCell"/>
</dbReference>
<dbReference type="PANTHER" id="PTHR30158">
    <property type="entry name" value="ACRA/E-RELATED COMPONENT OF DRUG EFFLUX TRANSPORTER"/>
    <property type="match status" value="1"/>
</dbReference>
<dbReference type="InterPro" id="IPR058637">
    <property type="entry name" value="YknX-like_C"/>
</dbReference>
<gene>
    <name evidence="8" type="ORF">AAG747_08230</name>
</gene>
<dbReference type="Pfam" id="PF25876">
    <property type="entry name" value="HH_MFP_RND"/>
    <property type="match status" value="1"/>
</dbReference>